<proteinExistence type="predicted"/>
<dbReference type="InterPro" id="IPR030395">
    <property type="entry name" value="GP_PDE_dom"/>
</dbReference>
<dbReference type="InterPro" id="IPR017946">
    <property type="entry name" value="PLC-like_Pdiesterase_TIM-brl"/>
</dbReference>
<comment type="caution">
    <text evidence="2">The sequence shown here is derived from an EMBL/GenBank/DDBJ whole genome shotgun (WGS) entry which is preliminary data.</text>
</comment>
<evidence type="ECO:0000313" key="3">
    <source>
        <dbReference type="Proteomes" id="UP000321513"/>
    </source>
</evidence>
<dbReference type="AlphaFoldDB" id="A0A512B8S7"/>
<dbReference type="PROSITE" id="PS51257">
    <property type="entry name" value="PROKAR_LIPOPROTEIN"/>
    <property type="match status" value="1"/>
</dbReference>
<organism evidence="2 3">
    <name type="scientific">Segetibacter aerophilus</name>
    <dbReference type="NCBI Taxonomy" id="670293"/>
    <lineage>
        <taxon>Bacteria</taxon>
        <taxon>Pseudomonadati</taxon>
        <taxon>Bacteroidota</taxon>
        <taxon>Chitinophagia</taxon>
        <taxon>Chitinophagales</taxon>
        <taxon>Chitinophagaceae</taxon>
        <taxon>Segetibacter</taxon>
    </lineage>
</organism>
<dbReference type="OrthoDB" id="384721at2"/>
<evidence type="ECO:0000313" key="2">
    <source>
        <dbReference type="EMBL" id="GEO08362.1"/>
    </source>
</evidence>
<dbReference type="PANTHER" id="PTHR46211:SF1">
    <property type="entry name" value="GLYCEROPHOSPHODIESTER PHOSPHODIESTERASE, CYTOPLASMIC"/>
    <property type="match status" value="1"/>
</dbReference>
<dbReference type="Gene3D" id="3.20.20.190">
    <property type="entry name" value="Phosphatidylinositol (PI) phosphodiesterase"/>
    <property type="match status" value="1"/>
</dbReference>
<dbReference type="PROSITE" id="PS51704">
    <property type="entry name" value="GP_PDE"/>
    <property type="match status" value="1"/>
</dbReference>
<feature type="domain" description="GP-PDE" evidence="1">
    <location>
        <begin position="178"/>
        <end position="419"/>
    </location>
</feature>
<dbReference type="Proteomes" id="UP000321513">
    <property type="component" value="Unassembled WGS sequence"/>
</dbReference>
<dbReference type="GO" id="GO:0006629">
    <property type="term" value="P:lipid metabolic process"/>
    <property type="evidence" value="ECO:0007669"/>
    <property type="project" value="InterPro"/>
</dbReference>
<accession>A0A512B8S7</accession>
<sequence>MIKPCFTVLLCILIFSCKKNYDAPVPDTKWDLFNSPNGTSLNNNTRNKLEGVYSIADATDVFGPSTALKWSYTANGRDTTYHLSMFCEKQVVYIICEGKRLDSTILLNGYWRNMLNTETGVARFTINKSSGVEYLLNSSTPGTNPETTITGTFGTGDVAPDRTITLQYKRPLYKATPLEIVAHRGGGRTSDLLPASENTVEIIKMASRFGATGIEIDVRFTSDGVPVLYHDATINERLIQKNGMIGPIENYSYAQLNGLVRLIKGERIPTLREALDAVVYNTSLRYVWLDTKFTGSMQKERDIQVEYLQKAAAVGRNLSITIGIPDEEVLKNFLKLPGYQNIPSVVELTPQDVATTNARIWAPRWTLGLQNEEVERVHAAGRKAFVWTLDVPDNINKYFLQGKFDGILSNYPSSVAYYYYAKQ</sequence>
<keyword evidence="3" id="KW-1185">Reference proteome</keyword>
<dbReference type="GO" id="GO:0008081">
    <property type="term" value="F:phosphoric diester hydrolase activity"/>
    <property type="evidence" value="ECO:0007669"/>
    <property type="project" value="InterPro"/>
</dbReference>
<name>A0A512B8S7_9BACT</name>
<reference evidence="2 3" key="1">
    <citation type="submission" date="2019-07" db="EMBL/GenBank/DDBJ databases">
        <title>Whole genome shotgun sequence of Segetibacter aerophilus NBRC 106135.</title>
        <authorList>
            <person name="Hosoyama A."/>
            <person name="Uohara A."/>
            <person name="Ohji S."/>
            <person name="Ichikawa N."/>
        </authorList>
    </citation>
    <scope>NUCLEOTIDE SEQUENCE [LARGE SCALE GENOMIC DNA]</scope>
    <source>
        <strain evidence="2 3">NBRC 106135</strain>
    </source>
</reference>
<protein>
    <recommendedName>
        <fullName evidence="1">GP-PDE domain-containing protein</fullName>
    </recommendedName>
</protein>
<dbReference type="PANTHER" id="PTHR46211">
    <property type="entry name" value="GLYCEROPHOSPHORYL DIESTER PHOSPHODIESTERASE"/>
    <property type="match status" value="1"/>
</dbReference>
<evidence type="ECO:0000259" key="1">
    <source>
        <dbReference type="PROSITE" id="PS51704"/>
    </source>
</evidence>
<dbReference type="RefSeq" id="WP_147202426.1">
    <property type="nucleotide sequence ID" value="NZ_BJYT01000002.1"/>
</dbReference>
<dbReference type="CDD" id="cd08556">
    <property type="entry name" value="GDPD"/>
    <property type="match status" value="1"/>
</dbReference>
<dbReference type="Pfam" id="PF03009">
    <property type="entry name" value="GDPD"/>
    <property type="match status" value="1"/>
</dbReference>
<dbReference type="EMBL" id="BJYT01000002">
    <property type="protein sequence ID" value="GEO08362.1"/>
    <property type="molecule type" value="Genomic_DNA"/>
</dbReference>
<dbReference type="SUPFAM" id="SSF51695">
    <property type="entry name" value="PLC-like phosphodiesterases"/>
    <property type="match status" value="1"/>
</dbReference>
<gene>
    <name evidence="2" type="ORF">SAE01_08580</name>
</gene>